<feature type="compositionally biased region" description="Low complexity" evidence="8">
    <location>
        <begin position="665"/>
        <end position="674"/>
    </location>
</feature>
<dbReference type="InterPro" id="IPR010910">
    <property type="entry name" value="Nitrate/nitrite_sensing_bac"/>
</dbReference>
<dbReference type="InterPro" id="IPR050428">
    <property type="entry name" value="TCS_sensor_his_kinase"/>
</dbReference>
<dbReference type="Proteomes" id="UP000431901">
    <property type="component" value="Unassembled WGS sequence"/>
</dbReference>
<organism evidence="12 13">
    <name type="scientific">Actinomadura rayongensis</name>
    <dbReference type="NCBI Taxonomy" id="1429076"/>
    <lineage>
        <taxon>Bacteria</taxon>
        <taxon>Bacillati</taxon>
        <taxon>Actinomycetota</taxon>
        <taxon>Actinomycetes</taxon>
        <taxon>Streptosporangiales</taxon>
        <taxon>Thermomonosporaceae</taxon>
        <taxon>Actinomadura</taxon>
    </lineage>
</organism>
<dbReference type="SUPFAM" id="SSF55874">
    <property type="entry name" value="ATPase domain of HSP90 chaperone/DNA topoisomerase II/histidine kinase"/>
    <property type="match status" value="1"/>
</dbReference>
<keyword evidence="3" id="KW-0597">Phosphoprotein</keyword>
<evidence type="ECO:0000256" key="5">
    <source>
        <dbReference type="ARBA" id="ARBA00022692"/>
    </source>
</evidence>
<dbReference type="EMBL" id="WUTW01000004">
    <property type="protein sequence ID" value="MXQ66613.1"/>
    <property type="molecule type" value="Genomic_DNA"/>
</dbReference>
<dbReference type="PANTHER" id="PTHR45436:SF5">
    <property type="entry name" value="SENSOR HISTIDINE KINASE TRCS"/>
    <property type="match status" value="1"/>
</dbReference>
<dbReference type="OrthoDB" id="3845898at2"/>
<evidence type="ECO:0000259" key="11">
    <source>
        <dbReference type="PROSITE" id="PS50906"/>
    </source>
</evidence>
<keyword evidence="6" id="KW-0418">Kinase</keyword>
<evidence type="ECO:0000256" key="8">
    <source>
        <dbReference type="SAM" id="MobiDB-lite"/>
    </source>
</evidence>
<dbReference type="EC" id="2.7.13.3" evidence="2"/>
<dbReference type="InterPro" id="IPR036890">
    <property type="entry name" value="HATPase_C_sf"/>
</dbReference>
<dbReference type="InterPro" id="IPR005467">
    <property type="entry name" value="His_kinase_dom"/>
</dbReference>
<dbReference type="GO" id="GO:0000160">
    <property type="term" value="P:phosphorelay signal transduction system"/>
    <property type="evidence" value="ECO:0007669"/>
    <property type="project" value="TreeGrafter"/>
</dbReference>
<dbReference type="PANTHER" id="PTHR45436">
    <property type="entry name" value="SENSOR HISTIDINE KINASE YKOH"/>
    <property type="match status" value="1"/>
</dbReference>
<evidence type="ECO:0000256" key="7">
    <source>
        <dbReference type="ARBA" id="ARBA00022989"/>
    </source>
</evidence>
<proteinExistence type="predicted"/>
<sequence length="710" mass="76488">MFPPLTALVLLWGFVAATALTDSLRQTRAKTFTTNVAQPTDALIAALQDERRMSLSSLGDDATIGRAGFDAQRARTGQTRDAFRRAAADPGTRGATRPETLQRMTRLVDALTDLDALRQAVDHRAIDRAQAMTRYSALIDLAADVYDDVPSSDRRVVRNSRMLISLERGREQLAREDALVTGVLAAGRMTADERLETIRLAGARQALYDEASRSLSGADAARYREIVSGPDAARFDDLERLVTRPQSRPGAAPPLDVGAWHTATEAVGRELTGLATRIRAVTTDRARDTARAFLLRLVLAGGLGLIAVVVSVVLAVRIGRTLIRESRALARDVSAFAAERLPDGPEPLAPERRLPARPGDPPPPEPLEPPDAEPEAPGPVYTVGEIRRIGDAFDRARDAVRRAAANEEAAHRRLNEVFVTLARRNQSLLQRLLAMLEAMQRRTERPDELEALFALDHLATRMRRHAEGLVVLSGRPAGRSWRDPVRLVDVARAAAAEVEDYTRVDVAPMGRTALRGSAVADTIHLLAELIENATTFSPPTTTVRVSGELVGRGFAIEIEDGGLGLGPEEFEACNELLATDPDGRLGDTTRLGLFVVARLAARLGAKVTLRPSAYGGVTAIVLLPLDLVVEPGREPAPDVPRETAAGLPARRRQTHLAEPLRAEEPLLAAPVAEPRSPESAQRLLTGLQSGLERGRAAAADDDGPSAPGGE</sequence>
<evidence type="ECO:0000256" key="3">
    <source>
        <dbReference type="ARBA" id="ARBA00022553"/>
    </source>
</evidence>
<feature type="domain" description="NIT" evidence="11">
    <location>
        <begin position="38"/>
        <end position="289"/>
    </location>
</feature>
<dbReference type="InterPro" id="IPR003594">
    <property type="entry name" value="HATPase_dom"/>
</dbReference>
<keyword evidence="9" id="KW-0472">Membrane</keyword>
<keyword evidence="5 9" id="KW-0812">Transmembrane</keyword>
<evidence type="ECO:0000256" key="2">
    <source>
        <dbReference type="ARBA" id="ARBA00012438"/>
    </source>
</evidence>
<dbReference type="InterPro" id="IPR013587">
    <property type="entry name" value="Nitrate/nitrite_sensing"/>
</dbReference>
<comment type="caution">
    <text evidence="12">The sequence shown here is derived from an EMBL/GenBank/DDBJ whole genome shotgun (WGS) entry which is preliminary data.</text>
</comment>
<evidence type="ECO:0000256" key="1">
    <source>
        <dbReference type="ARBA" id="ARBA00000085"/>
    </source>
</evidence>
<evidence type="ECO:0000256" key="4">
    <source>
        <dbReference type="ARBA" id="ARBA00022679"/>
    </source>
</evidence>
<gene>
    <name evidence="12" type="ORF">GQ466_21570</name>
</gene>
<dbReference type="AlphaFoldDB" id="A0A6I4WBY7"/>
<dbReference type="SMART" id="SM00387">
    <property type="entry name" value="HATPase_c"/>
    <property type="match status" value="1"/>
</dbReference>
<evidence type="ECO:0000256" key="6">
    <source>
        <dbReference type="ARBA" id="ARBA00022777"/>
    </source>
</evidence>
<dbReference type="GO" id="GO:0005886">
    <property type="term" value="C:plasma membrane"/>
    <property type="evidence" value="ECO:0007669"/>
    <property type="project" value="TreeGrafter"/>
</dbReference>
<evidence type="ECO:0000259" key="10">
    <source>
        <dbReference type="PROSITE" id="PS50109"/>
    </source>
</evidence>
<keyword evidence="4" id="KW-0808">Transferase</keyword>
<dbReference type="PROSITE" id="PS50906">
    <property type="entry name" value="NIT"/>
    <property type="match status" value="1"/>
</dbReference>
<feature type="domain" description="Histidine kinase" evidence="10">
    <location>
        <begin position="524"/>
        <end position="627"/>
    </location>
</feature>
<feature type="transmembrane region" description="Helical" evidence="9">
    <location>
        <begin position="293"/>
        <end position="316"/>
    </location>
</feature>
<keyword evidence="7 9" id="KW-1133">Transmembrane helix</keyword>
<dbReference type="RefSeq" id="WP_161104791.1">
    <property type="nucleotide sequence ID" value="NZ_JBHLYI010000018.1"/>
</dbReference>
<evidence type="ECO:0000313" key="12">
    <source>
        <dbReference type="EMBL" id="MXQ66613.1"/>
    </source>
</evidence>
<accession>A0A6I4WBY7</accession>
<feature type="region of interest" description="Disordered" evidence="8">
    <location>
        <begin position="340"/>
        <end position="379"/>
    </location>
</feature>
<keyword evidence="13" id="KW-1185">Reference proteome</keyword>
<feature type="region of interest" description="Disordered" evidence="8">
    <location>
        <begin position="633"/>
        <end position="710"/>
    </location>
</feature>
<dbReference type="Gene3D" id="3.30.565.10">
    <property type="entry name" value="Histidine kinase-like ATPase, C-terminal domain"/>
    <property type="match status" value="1"/>
</dbReference>
<evidence type="ECO:0000256" key="9">
    <source>
        <dbReference type="SAM" id="Phobius"/>
    </source>
</evidence>
<name>A0A6I4WBY7_9ACTN</name>
<dbReference type="PROSITE" id="PS50109">
    <property type="entry name" value="HIS_KIN"/>
    <property type="match status" value="1"/>
</dbReference>
<dbReference type="Pfam" id="PF08376">
    <property type="entry name" value="NIT"/>
    <property type="match status" value="1"/>
</dbReference>
<dbReference type="GO" id="GO:0004673">
    <property type="term" value="F:protein histidine kinase activity"/>
    <property type="evidence" value="ECO:0007669"/>
    <property type="project" value="UniProtKB-EC"/>
</dbReference>
<reference evidence="12 13" key="1">
    <citation type="submission" date="2019-12" db="EMBL/GenBank/DDBJ databases">
        <title>Nocardia macrotermitis sp. nov. and Nocardia aurantia sp. nov., isolated from the gut of the fungus growing-termite Macrotermes natalensis.</title>
        <authorList>
            <person name="Christine B."/>
            <person name="Rene B."/>
        </authorList>
    </citation>
    <scope>NUCLEOTIDE SEQUENCE [LARGE SCALE GENOMIC DNA]</scope>
    <source>
        <strain evidence="12 13">DSM 102126</strain>
    </source>
</reference>
<feature type="compositionally biased region" description="Pro residues" evidence="8">
    <location>
        <begin position="358"/>
        <end position="367"/>
    </location>
</feature>
<dbReference type="Pfam" id="PF02518">
    <property type="entry name" value="HATPase_c"/>
    <property type="match status" value="1"/>
</dbReference>
<protein>
    <recommendedName>
        <fullName evidence="2">histidine kinase</fullName>
        <ecNumber evidence="2">2.7.13.3</ecNumber>
    </recommendedName>
</protein>
<evidence type="ECO:0000313" key="13">
    <source>
        <dbReference type="Proteomes" id="UP000431901"/>
    </source>
</evidence>
<comment type="catalytic activity">
    <reaction evidence="1">
        <text>ATP + protein L-histidine = ADP + protein N-phospho-L-histidine.</text>
        <dbReference type="EC" id="2.7.13.3"/>
    </reaction>
</comment>